<gene>
    <name evidence="10" type="ORF">SK128_012796</name>
</gene>
<keyword evidence="11" id="KW-1185">Reference proteome</keyword>
<sequence>MACLAEVRVVLFVAVCCLPWLQCSLGLHPHTHLPTQDLIRARGYPAEVHHVLSEDGYILELHRIPGARFSHSNSSGTSHQLSIHPCDLWDRFGCRLHLHKLQIRLDPKDAWMGSLLDNCTASDTLKRLCGRSSRNGGLSSRGTEKQRVVFLQHGVLCSSADFVMNDPDQALGFVLADLGYDVWIGNVRGNVYGRRHITLSPKQSEFWNFSWDKMAQYDMPAMLSYVRLVTGVSQLEYVGHSMGTTIFFAMMNYHPHINNWIRKMAAIAPSAYIHHTFIGYRALSPIVNFINRLQILDGTYKKYEQGNFSLKIKNMLSRFCAPSSLSQQLCKSIINIVGGPSLSNSIDNEYLPVIVAHTPAGGSNNIFAHYGQLIMARNFQAYDNGETKNLLAYGTGKPPVFSLKAVTTPVALFWSESDWVNSPPDVRQIAGELSRVVLSHRVEREMFNHLDFIWSEDAHIYVYRPLIKFLNTQL</sequence>
<dbReference type="FunFam" id="3.40.50.1820:FF:000057">
    <property type="entry name" value="Lipase"/>
    <property type="match status" value="1"/>
</dbReference>
<dbReference type="AlphaFoldDB" id="A0AAN9AHB3"/>
<protein>
    <submittedName>
        <fullName evidence="10">Uncharacterized protein</fullName>
    </submittedName>
</protein>
<evidence type="ECO:0000313" key="11">
    <source>
        <dbReference type="Proteomes" id="UP001381693"/>
    </source>
</evidence>
<comment type="similarity">
    <text evidence="1">Belongs to the AB hydrolase superfamily. Lipase family.</text>
</comment>
<evidence type="ECO:0000259" key="8">
    <source>
        <dbReference type="Pfam" id="PF00561"/>
    </source>
</evidence>
<dbReference type="GO" id="GO:0016787">
    <property type="term" value="F:hydrolase activity"/>
    <property type="evidence" value="ECO:0007669"/>
    <property type="project" value="UniProtKB-KW"/>
</dbReference>
<proteinExistence type="inferred from homology"/>
<dbReference type="Gene3D" id="3.40.50.1820">
    <property type="entry name" value="alpha/beta hydrolase"/>
    <property type="match status" value="1"/>
</dbReference>
<feature type="domain" description="Partial AB-hydrolase lipase" evidence="9">
    <location>
        <begin position="133"/>
        <end position="165"/>
    </location>
</feature>
<feature type="signal peptide" evidence="7">
    <location>
        <begin position="1"/>
        <end position="26"/>
    </location>
</feature>
<dbReference type="GO" id="GO:0016042">
    <property type="term" value="P:lipid catabolic process"/>
    <property type="evidence" value="ECO:0007669"/>
    <property type="project" value="UniProtKB-KW"/>
</dbReference>
<evidence type="ECO:0000256" key="5">
    <source>
        <dbReference type="ARBA" id="ARBA00023098"/>
    </source>
</evidence>
<dbReference type="InterPro" id="IPR029058">
    <property type="entry name" value="AB_hydrolase_fold"/>
</dbReference>
<feature type="domain" description="Partial AB-hydrolase lipase" evidence="9">
    <location>
        <begin position="35"/>
        <end position="71"/>
    </location>
</feature>
<feature type="domain" description="AB hydrolase-1" evidence="8">
    <location>
        <begin position="171"/>
        <end position="454"/>
    </location>
</feature>
<dbReference type="PANTHER" id="PTHR11005">
    <property type="entry name" value="LYSOSOMAL ACID LIPASE-RELATED"/>
    <property type="match status" value="1"/>
</dbReference>
<reference evidence="10 11" key="1">
    <citation type="submission" date="2023-11" db="EMBL/GenBank/DDBJ databases">
        <title>Halocaridina rubra genome assembly.</title>
        <authorList>
            <person name="Smith C."/>
        </authorList>
    </citation>
    <scope>NUCLEOTIDE SEQUENCE [LARGE SCALE GENOMIC DNA]</scope>
    <source>
        <strain evidence="10">EP-1</strain>
        <tissue evidence="10">Whole</tissue>
    </source>
</reference>
<dbReference type="Pfam" id="PF04083">
    <property type="entry name" value="Abhydro_lipase"/>
    <property type="match status" value="2"/>
</dbReference>
<dbReference type="SUPFAM" id="SSF53474">
    <property type="entry name" value="alpha/beta-Hydrolases"/>
    <property type="match status" value="1"/>
</dbReference>
<dbReference type="Pfam" id="PF00561">
    <property type="entry name" value="Abhydrolase_1"/>
    <property type="match status" value="1"/>
</dbReference>
<evidence type="ECO:0000256" key="4">
    <source>
        <dbReference type="ARBA" id="ARBA00022963"/>
    </source>
</evidence>
<evidence type="ECO:0000256" key="1">
    <source>
        <dbReference type="ARBA" id="ARBA00010701"/>
    </source>
</evidence>
<dbReference type="InterPro" id="IPR006693">
    <property type="entry name" value="AB_hydrolase_lipase"/>
</dbReference>
<keyword evidence="3" id="KW-0378">Hydrolase</keyword>
<comment type="caution">
    <text evidence="10">The sequence shown here is derived from an EMBL/GenBank/DDBJ whole genome shotgun (WGS) entry which is preliminary data.</text>
</comment>
<organism evidence="10 11">
    <name type="scientific">Halocaridina rubra</name>
    <name type="common">Hawaiian red shrimp</name>
    <dbReference type="NCBI Taxonomy" id="373956"/>
    <lineage>
        <taxon>Eukaryota</taxon>
        <taxon>Metazoa</taxon>
        <taxon>Ecdysozoa</taxon>
        <taxon>Arthropoda</taxon>
        <taxon>Crustacea</taxon>
        <taxon>Multicrustacea</taxon>
        <taxon>Malacostraca</taxon>
        <taxon>Eumalacostraca</taxon>
        <taxon>Eucarida</taxon>
        <taxon>Decapoda</taxon>
        <taxon>Pleocyemata</taxon>
        <taxon>Caridea</taxon>
        <taxon>Atyoidea</taxon>
        <taxon>Atyidae</taxon>
        <taxon>Halocaridina</taxon>
    </lineage>
</organism>
<accession>A0AAN9AHB3</accession>
<evidence type="ECO:0000259" key="9">
    <source>
        <dbReference type="Pfam" id="PF04083"/>
    </source>
</evidence>
<keyword evidence="2 7" id="KW-0732">Signal</keyword>
<evidence type="ECO:0000256" key="3">
    <source>
        <dbReference type="ARBA" id="ARBA00022801"/>
    </source>
</evidence>
<evidence type="ECO:0000256" key="7">
    <source>
        <dbReference type="SAM" id="SignalP"/>
    </source>
</evidence>
<evidence type="ECO:0000256" key="6">
    <source>
        <dbReference type="ARBA" id="ARBA00023180"/>
    </source>
</evidence>
<dbReference type="Proteomes" id="UP001381693">
    <property type="component" value="Unassembled WGS sequence"/>
</dbReference>
<evidence type="ECO:0000256" key="2">
    <source>
        <dbReference type="ARBA" id="ARBA00022729"/>
    </source>
</evidence>
<dbReference type="EMBL" id="JAXCGZ010000069">
    <property type="protein sequence ID" value="KAK7086819.1"/>
    <property type="molecule type" value="Genomic_DNA"/>
</dbReference>
<evidence type="ECO:0000313" key="10">
    <source>
        <dbReference type="EMBL" id="KAK7086819.1"/>
    </source>
</evidence>
<dbReference type="InterPro" id="IPR000073">
    <property type="entry name" value="AB_hydrolase_1"/>
</dbReference>
<keyword evidence="4" id="KW-0442">Lipid degradation</keyword>
<name>A0AAN9AHB3_HALRR</name>
<feature type="chain" id="PRO_5042976284" evidence="7">
    <location>
        <begin position="27"/>
        <end position="474"/>
    </location>
</feature>
<keyword evidence="6" id="KW-0325">Glycoprotein</keyword>
<keyword evidence="5" id="KW-0443">Lipid metabolism</keyword>